<reference evidence="1 2" key="1">
    <citation type="journal article" date="2022" name="Nat. Plants">
        <title>Genomes of leafy and leafless Platanthera orchids illuminate the evolution of mycoheterotrophy.</title>
        <authorList>
            <person name="Li M.H."/>
            <person name="Liu K.W."/>
            <person name="Li Z."/>
            <person name="Lu H.C."/>
            <person name="Ye Q.L."/>
            <person name="Zhang D."/>
            <person name="Wang J.Y."/>
            <person name="Li Y.F."/>
            <person name="Zhong Z.M."/>
            <person name="Liu X."/>
            <person name="Yu X."/>
            <person name="Liu D.K."/>
            <person name="Tu X.D."/>
            <person name="Liu B."/>
            <person name="Hao Y."/>
            <person name="Liao X.Y."/>
            <person name="Jiang Y.T."/>
            <person name="Sun W.H."/>
            <person name="Chen J."/>
            <person name="Chen Y.Q."/>
            <person name="Ai Y."/>
            <person name="Zhai J.W."/>
            <person name="Wu S.S."/>
            <person name="Zhou Z."/>
            <person name="Hsiao Y.Y."/>
            <person name="Wu W.L."/>
            <person name="Chen Y.Y."/>
            <person name="Lin Y.F."/>
            <person name="Hsu J.L."/>
            <person name="Li C.Y."/>
            <person name="Wang Z.W."/>
            <person name="Zhao X."/>
            <person name="Zhong W.Y."/>
            <person name="Ma X.K."/>
            <person name="Ma L."/>
            <person name="Huang J."/>
            <person name="Chen G.Z."/>
            <person name="Huang M.Z."/>
            <person name="Huang L."/>
            <person name="Peng D.H."/>
            <person name="Luo Y.B."/>
            <person name="Zou S.Q."/>
            <person name="Chen S.P."/>
            <person name="Lan S."/>
            <person name="Tsai W.C."/>
            <person name="Van de Peer Y."/>
            <person name="Liu Z.J."/>
        </authorList>
    </citation>
    <scope>NUCLEOTIDE SEQUENCE [LARGE SCALE GENOMIC DNA]</scope>
    <source>
        <strain evidence="1">Lor288</strain>
    </source>
</reference>
<gene>
    <name evidence="1" type="ORF">KSP40_PGU018608</name>
</gene>
<dbReference type="Proteomes" id="UP001412067">
    <property type="component" value="Unassembled WGS sequence"/>
</dbReference>
<evidence type="ECO:0000313" key="1">
    <source>
        <dbReference type="EMBL" id="KAK8961120.1"/>
    </source>
</evidence>
<dbReference type="EMBL" id="JBBWWR010000010">
    <property type="protein sequence ID" value="KAK8961120.1"/>
    <property type="molecule type" value="Genomic_DNA"/>
</dbReference>
<proteinExistence type="predicted"/>
<sequence>MRLTIYDDHFIYIFINSEFLAQEGYSNFATKSETDNEIGIMVMINGDNVGLVLPPKVTEVQIIVNPMFDKKMPISKPSMQSLQPAHQQFEHCELLD</sequence>
<comment type="caution">
    <text evidence="1">The sequence shown here is derived from an EMBL/GenBank/DDBJ whole genome shotgun (WGS) entry which is preliminary data.</text>
</comment>
<organism evidence="1 2">
    <name type="scientific">Platanthera guangdongensis</name>
    <dbReference type="NCBI Taxonomy" id="2320717"/>
    <lineage>
        <taxon>Eukaryota</taxon>
        <taxon>Viridiplantae</taxon>
        <taxon>Streptophyta</taxon>
        <taxon>Embryophyta</taxon>
        <taxon>Tracheophyta</taxon>
        <taxon>Spermatophyta</taxon>
        <taxon>Magnoliopsida</taxon>
        <taxon>Liliopsida</taxon>
        <taxon>Asparagales</taxon>
        <taxon>Orchidaceae</taxon>
        <taxon>Orchidoideae</taxon>
        <taxon>Orchideae</taxon>
        <taxon>Orchidinae</taxon>
        <taxon>Platanthera</taxon>
    </lineage>
</organism>
<accession>A0ABR2MAD9</accession>
<name>A0ABR2MAD9_9ASPA</name>
<keyword evidence="2" id="KW-1185">Reference proteome</keyword>
<evidence type="ECO:0000313" key="2">
    <source>
        <dbReference type="Proteomes" id="UP001412067"/>
    </source>
</evidence>
<protein>
    <submittedName>
        <fullName evidence="1">Uncharacterized protein</fullName>
    </submittedName>
</protein>